<proteinExistence type="predicted"/>
<keyword evidence="2" id="KW-0812">Transmembrane</keyword>
<keyword evidence="4" id="KW-1185">Reference proteome</keyword>
<dbReference type="EMBL" id="HG689324">
    <property type="protein sequence ID" value="CDI73967.1"/>
    <property type="molecule type" value="Genomic_DNA"/>
</dbReference>
<evidence type="ECO:0000313" key="4">
    <source>
        <dbReference type="Proteomes" id="UP000018201"/>
    </source>
</evidence>
<feature type="transmembrane region" description="Helical" evidence="2">
    <location>
        <begin position="349"/>
        <end position="371"/>
    </location>
</feature>
<dbReference type="OrthoDB" id="346656at2759"/>
<evidence type="ECO:0000313" key="3">
    <source>
        <dbReference type="EMBL" id="CDI73967.1"/>
    </source>
</evidence>
<feature type="region of interest" description="Disordered" evidence="1">
    <location>
        <begin position="202"/>
        <end position="228"/>
    </location>
</feature>
<accession>U6G388</accession>
<reference evidence="3" key="2">
    <citation type="submission" date="2013-10" db="EMBL/GenBank/DDBJ databases">
        <authorList>
            <person name="Aslett M."/>
        </authorList>
    </citation>
    <scope>NUCLEOTIDE SEQUENCE [LARGE SCALE GENOMIC DNA]</scope>
    <source>
        <strain evidence="3">Houghton</strain>
    </source>
</reference>
<sequence>MPDTLFKASPCLHRQAQQYGWGPKELKGVQHQKQGESCYAALEAELLQLIRRSRLQLEQLQHQYDTDAACAILSNSTQGENLLSGERSIKSSASWASLLQNLHTLSVLQQRLHQQLKRQQQEQPEALAPAAATAAITAFLQEVQQLCNSKSSCNSSTRGPLPVQLPKKRVYWRQQQQQQQQQLLLELVDQVLADLELWAEEAPSGDEEAAASPVPVQAATEQQQGRQQKVFVKERRQILLLEDRRNRELLLQCSSDPTGGAATAAAATAAAAKAAAPAAAPLANSHLEEHLLDTADEMKQGALMFRERLQKDNILLQRTAATQESLQQQQERGLDAAKKLLRFSFFSSLMPLVQLAIAVAVCLAMISFIIVTPG</sequence>
<dbReference type="AlphaFoldDB" id="U6G388"/>
<evidence type="ECO:0000256" key="1">
    <source>
        <dbReference type="SAM" id="MobiDB-lite"/>
    </source>
</evidence>
<keyword evidence="2" id="KW-1133">Transmembrane helix</keyword>
<gene>
    <name evidence="3" type="ORF">EPH_0009790</name>
</gene>
<dbReference type="Proteomes" id="UP000018201">
    <property type="component" value="Unassembled WGS sequence"/>
</dbReference>
<keyword evidence="2" id="KW-0472">Membrane</keyword>
<reference evidence="3" key="1">
    <citation type="submission" date="2013-10" db="EMBL/GenBank/DDBJ databases">
        <title>Genomic analysis of the causative agents of coccidiosis in chickens.</title>
        <authorList>
            <person name="Reid A.J."/>
            <person name="Blake D."/>
            <person name="Billington K."/>
            <person name="Browne H."/>
            <person name="Dunn M."/>
            <person name="Hung S."/>
            <person name="Kawahara F."/>
            <person name="Miranda-Saavedra D."/>
            <person name="Mourier T."/>
            <person name="Nagra H."/>
            <person name="Otto T.D."/>
            <person name="Rawlings N."/>
            <person name="Sanchez A."/>
            <person name="Sanders M."/>
            <person name="Subramaniam C."/>
            <person name="Tay Y."/>
            <person name="Dear P."/>
            <person name="Doerig C."/>
            <person name="Gruber A."/>
            <person name="Parkinson J."/>
            <person name="Shirley M."/>
            <person name="Wan K.L."/>
            <person name="Berriman M."/>
            <person name="Tomley F."/>
            <person name="Pain A."/>
        </authorList>
    </citation>
    <scope>NUCLEOTIDE SEQUENCE [LARGE SCALE GENOMIC DNA]</scope>
    <source>
        <strain evidence="3">Houghton</strain>
    </source>
</reference>
<name>U6G388_9EIME</name>
<protein>
    <submittedName>
        <fullName evidence="3">Uncharacterized protein</fullName>
    </submittedName>
</protein>
<feature type="compositionally biased region" description="Low complexity" evidence="1">
    <location>
        <begin position="217"/>
        <end position="228"/>
    </location>
</feature>
<evidence type="ECO:0000256" key="2">
    <source>
        <dbReference type="SAM" id="Phobius"/>
    </source>
</evidence>
<organism evidence="3 4">
    <name type="scientific">Eimeria praecox</name>
    <dbReference type="NCBI Taxonomy" id="51316"/>
    <lineage>
        <taxon>Eukaryota</taxon>
        <taxon>Sar</taxon>
        <taxon>Alveolata</taxon>
        <taxon>Apicomplexa</taxon>
        <taxon>Conoidasida</taxon>
        <taxon>Coccidia</taxon>
        <taxon>Eucoccidiorida</taxon>
        <taxon>Eimeriorina</taxon>
        <taxon>Eimeriidae</taxon>
        <taxon>Eimeria</taxon>
    </lineage>
</organism>
<dbReference type="VEuPathDB" id="ToxoDB:EPH_0009790"/>